<gene>
    <name evidence="3" type="ORF">IQ251_18650</name>
</gene>
<feature type="domain" description="SHOCT" evidence="2">
    <location>
        <begin position="51"/>
        <end position="74"/>
    </location>
</feature>
<organism evidence="3 4">
    <name type="scientific">Saccharopolyspora montiporae</name>
    <dbReference type="NCBI Taxonomy" id="2781240"/>
    <lineage>
        <taxon>Bacteria</taxon>
        <taxon>Bacillati</taxon>
        <taxon>Actinomycetota</taxon>
        <taxon>Actinomycetes</taxon>
        <taxon>Pseudonocardiales</taxon>
        <taxon>Pseudonocardiaceae</taxon>
        <taxon>Saccharopolyspora</taxon>
    </lineage>
</organism>
<name>A0A929BAV2_9PSEU</name>
<keyword evidence="1" id="KW-0812">Transmembrane</keyword>
<comment type="caution">
    <text evidence="3">The sequence shown here is derived from an EMBL/GenBank/DDBJ whole genome shotgun (WGS) entry which is preliminary data.</text>
</comment>
<keyword evidence="1" id="KW-0472">Membrane</keyword>
<dbReference type="EMBL" id="JADEYC010000043">
    <property type="protein sequence ID" value="MBE9376474.1"/>
    <property type="molecule type" value="Genomic_DNA"/>
</dbReference>
<dbReference type="Proteomes" id="UP000598360">
    <property type="component" value="Unassembled WGS sequence"/>
</dbReference>
<feature type="transmembrane region" description="Helical" evidence="1">
    <location>
        <begin position="20"/>
        <end position="40"/>
    </location>
</feature>
<dbReference type="InterPro" id="IPR018649">
    <property type="entry name" value="SHOCT"/>
</dbReference>
<accession>A0A929BAV2</accession>
<protein>
    <submittedName>
        <fullName evidence="3">SHOCT domain-containing protein</fullName>
    </submittedName>
</protein>
<dbReference type="AlphaFoldDB" id="A0A929BAV2"/>
<evidence type="ECO:0000313" key="4">
    <source>
        <dbReference type="Proteomes" id="UP000598360"/>
    </source>
</evidence>
<keyword evidence="1" id="KW-1133">Transmembrane helix</keyword>
<evidence type="ECO:0000256" key="1">
    <source>
        <dbReference type="SAM" id="Phobius"/>
    </source>
</evidence>
<dbReference type="Pfam" id="PF09851">
    <property type="entry name" value="SHOCT"/>
    <property type="match status" value="1"/>
</dbReference>
<evidence type="ECO:0000259" key="2">
    <source>
        <dbReference type="Pfam" id="PF09851"/>
    </source>
</evidence>
<keyword evidence="4" id="KW-1185">Reference proteome</keyword>
<evidence type="ECO:0000313" key="3">
    <source>
        <dbReference type="EMBL" id="MBE9376474.1"/>
    </source>
</evidence>
<sequence length="75" mass="8318">MANPAFHGPPGAGFLPFGPFLLLVLLLLVGTVIWLVVRAVRGPSTVSRARDVLAERYARGEIDSEEYRQRRRDLG</sequence>
<proteinExistence type="predicted"/>
<reference evidence="3" key="1">
    <citation type="submission" date="2020-10" db="EMBL/GenBank/DDBJ databases">
        <title>Diversity and distribution of actinomycetes associated with coral in the coast of Hainan.</title>
        <authorList>
            <person name="Li F."/>
        </authorList>
    </citation>
    <scope>NUCLEOTIDE SEQUENCE</scope>
    <source>
        <strain evidence="3">HNM0983</strain>
    </source>
</reference>